<sequence>MERKKFLKTLGASAAFAVAFPCLHACSSDAEEELETFPVPDGVDFTVDLTAAEAAPLANNGGFILKNFVVIARNLEGNLVAASQVCSHQQTEEVRFISEDGGIFRCSTHGSRFSQNGTPLNTITNNPLKIFNTELNGDVLRVFE</sequence>
<dbReference type="InterPro" id="IPR017941">
    <property type="entry name" value="Rieske_2Fe-2S"/>
</dbReference>
<keyword evidence="2" id="KW-0479">Metal-binding</keyword>
<dbReference type="Proteomes" id="UP001255246">
    <property type="component" value="Unassembled WGS sequence"/>
</dbReference>
<reference evidence="7 8" key="1">
    <citation type="submission" date="2023-09" db="EMBL/GenBank/DDBJ databases">
        <authorList>
            <person name="Rey-Velasco X."/>
        </authorList>
    </citation>
    <scope>NUCLEOTIDE SEQUENCE [LARGE SCALE GENOMIC DNA]</scope>
    <source>
        <strain evidence="7 8">F388</strain>
    </source>
</reference>
<dbReference type="Gene3D" id="2.102.10.10">
    <property type="entry name" value="Rieske [2Fe-2S] iron-sulphur domain"/>
    <property type="match status" value="1"/>
</dbReference>
<dbReference type="InterPro" id="IPR036922">
    <property type="entry name" value="Rieske_2Fe-2S_sf"/>
</dbReference>
<keyword evidence="1" id="KW-0001">2Fe-2S</keyword>
<evidence type="ECO:0000256" key="4">
    <source>
        <dbReference type="ARBA" id="ARBA00023014"/>
    </source>
</evidence>
<keyword evidence="8" id="KW-1185">Reference proteome</keyword>
<protein>
    <submittedName>
        <fullName evidence="7">Rieske 2Fe-2S domain-containing protein</fullName>
    </submittedName>
</protein>
<accession>A0ABU3ADA8</accession>
<feature type="signal peptide" evidence="5">
    <location>
        <begin position="1"/>
        <end position="30"/>
    </location>
</feature>
<evidence type="ECO:0000256" key="3">
    <source>
        <dbReference type="ARBA" id="ARBA00023004"/>
    </source>
</evidence>
<evidence type="ECO:0000256" key="2">
    <source>
        <dbReference type="ARBA" id="ARBA00022723"/>
    </source>
</evidence>
<dbReference type="RefSeq" id="WP_311352652.1">
    <property type="nucleotide sequence ID" value="NZ_JAVRHR010000003.1"/>
</dbReference>
<dbReference type="SUPFAM" id="SSF50022">
    <property type="entry name" value="ISP domain"/>
    <property type="match status" value="1"/>
</dbReference>
<evidence type="ECO:0000313" key="7">
    <source>
        <dbReference type="EMBL" id="MDT0608170.1"/>
    </source>
</evidence>
<evidence type="ECO:0000259" key="6">
    <source>
        <dbReference type="PROSITE" id="PS51296"/>
    </source>
</evidence>
<evidence type="ECO:0000256" key="1">
    <source>
        <dbReference type="ARBA" id="ARBA00022714"/>
    </source>
</evidence>
<dbReference type="PROSITE" id="PS51296">
    <property type="entry name" value="RIESKE"/>
    <property type="match status" value="1"/>
</dbReference>
<keyword evidence="3" id="KW-0408">Iron</keyword>
<dbReference type="EMBL" id="JAVRHR010000003">
    <property type="protein sequence ID" value="MDT0608170.1"/>
    <property type="molecule type" value="Genomic_DNA"/>
</dbReference>
<dbReference type="Pfam" id="PF00355">
    <property type="entry name" value="Rieske"/>
    <property type="match status" value="1"/>
</dbReference>
<feature type="domain" description="Rieske" evidence="6">
    <location>
        <begin position="49"/>
        <end position="142"/>
    </location>
</feature>
<organism evidence="7 8">
    <name type="scientific">Croceitalea rosinachiae</name>
    <dbReference type="NCBI Taxonomy" id="3075596"/>
    <lineage>
        <taxon>Bacteria</taxon>
        <taxon>Pseudomonadati</taxon>
        <taxon>Bacteroidota</taxon>
        <taxon>Flavobacteriia</taxon>
        <taxon>Flavobacteriales</taxon>
        <taxon>Flavobacteriaceae</taxon>
        <taxon>Croceitalea</taxon>
    </lineage>
</organism>
<name>A0ABU3ADA8_9FLAO</name>
<gene>
    <name evidence="7" type="ORF">RM706_14080</name>
</gene>
<evidence type="ECO:0000313" key="8">
    <source>
        <dbReference type="Proteomes" id="UP001255246"/>
    </source>
</evidence>
<comment type="caution">
    <text evidence="7">The sequence shown here is derived from an EMBL/GenBank/DDBJ whole genome shotgun (WGS) entry which is preliminary data.</text>
</comment>
<keyword evidence="5" id="KW-0732">Signal</keyword>
<keyword evidence="4" id="KW-0411">Iron-sulfur</keyword>
<feature type="chain" id="PRO_5045646581" evidence="5">
    <location>
        <begin position="31"/>
        <end position="144"/>
    </location>
</feature>
<evidence type="ECO:0000256" key="5">
    <source>
        <dbReference type="SAM" id="SignalP"/>
    </source>
</evidence>
<proteinExistence type="predicted"/>